<dbReference type="PANTHER" id="PTHR43968">
    <property type="match status" value="1"/>
</dbReference>
<evidence type="ECO:0000313" key="2">
    <source>
        <dbReference type="EMBL" id="TDU32578.1"/>
    </source>
</evidence>
<dbReference type="PANTHER" id="PTHR43968:SF6">
    <property type="entry name" value="GLUTATHIONE S-TRANSFERASE OMEGA"/>
    <property type="match status" value="1"/>
</dbReference>
<dbReference type="GO" id="GO:0016740">
    <property type="term" value="F:transferase activity"/>
    <property type="evidence" value="ECO:0007669"/>
    <property type="project" value="UniProtKB-KW"/>
</dbReference>
<dbReference type="InterPro" id="IPR050983">
    <property type="entry name" value="GST_Omega/HSP26"/>
</dbReference>
<keyword evidence="3" id="KW-1185">Reference proteome</keyword>
<gene>
    <name evidence="2" type="ORF">DFR24_1976</name>
</gene>
<comment type="caution">
    <text evidence="2">The sequence shown here is derived from an EMBL/GenBank/DDBJ whole genome shotgun (WGS) entry which is preliminary data.</text>
</comment>
<dbReference type="Gene3D" id="1.20.1050.10">
    <property type="match status" value="1"/>
</dbReference>
<dbReference type="Gene3D" id="3.40.30.10">
    <property type="entry name" value="Glutaredoxin"/>
    <property type="match status" value="1"/>
</dbReference>
<proteinExistence type="predicted"/>
<dbReference type="PROSITE" id="PS50405">
    <property type="entry name" value="GST_CTER"/>
    <property type="match status" value="1"/>
</dbReference>
<evidence type="ECO:0000313" key="3">
    <source>
        <dbReference type="Proteomes" id="UP000295341"/>
    </source>
</evidence>
<name>A0A4R7PEJ9_9GAMM</name>
<dbReference type="OrthoDB" id="5740960at2"/>
<dbReference type="RefSeq" id="WP_133881068.1">
    <property type="nucleotide sequence ID" value="NZ_MWIN01000001.1"/>
</dbReference>
<organism evidence="2 3">
    <name type="scientific">Panacagrimonas perspica</name>
    <dbReference type="NCBI Taxonomy" id="381431"/>
    <lineage>
        <taxon>Bacteria</taxon>
        <taxon>Pseudomonadati</taxon>
        <taxon>Pseudomonadota</taxon>
        <taxon>Gammaproteobacteria</taxon>
        <taxon>Nevskiales</taxon>
        <taxon>Nevskiaceae</taxon>
        <taxon>Panacagrimonas</taxon>
    </lineage>
</organism>
<dbReference type="Pfam" id="PF14497">
    <property type="entry name" value="GST_C_3"/>
    <property type="match status" value="1"/>
</dbReference>
<dbReference type="InterPro" id="IPR036282">
    <property type="entry name" value="Glutathione-S-Trfase_C_sf"/>
</dbReference>
<dbReference type="AlphaFoldDB" id="A0A4R7PEJ9"/>
<dbReference type="InterPro" id="IPR036249">
    <property type="entry name" value="Thioredoxin-like_sf"/>
</dbReference>
<dbReference type="InterPro" id="IPR010987">
    <property type="entry name" value="Glutathione-S-Trfase_C-like"/>
</dbReference>
<sequence length="222" mass="24638">MARPVIFGDASHPHVRSITFALAEKDITYTLVPREQAPLLTQGGEQRIPLHCNLGEPALEYRGTIVSGADTVLRFVDEAFAGPRLQPADPLGRARMNRVMELYFREAVHTMGRQVAYRYLVAFLSGEYAPDLSERSLVQAQNTVAEFERLLAEGPFFAGVDFSLADIAIGSLFENLFELADFRTIVARESALNAWWERISSRSALKVTQEALAPVYGLLHAA</sequence>
<dbReference type="Proteomes" id="UP000295341">
    <property type="component" value="Unassembled WGS sequence"/>
</dbReference>
<evidence type="ECO:0000259" key="1">
    <source>
        <dbReference type="PROSITE" id="PS50405"/>
    </source>
</evidence>
<dbReference type="SUPFAM" id="SSF52833">
    <property type="entry name" value="Thioredoxin-like"/>
    <property type="match status" value="1"/>
</dbReference>
<dbReference type="InterPro" id="IPR004046">
    <property type="entry name" value="GST_C"/>
</dbReference>
<protein>
    <submittedName>
        <fullName evidence="2">Glutathione S-transferase</fullName>
    </submittedName>
</protein>
<feature type="domain" description="GST C-terminal" evidence="1">
    <location>
        <begin position="89"/>
        <end position="218"/>
    </location>
</feature>
<keyword evidence="2" id="KW-0808">Transferase</keyword>
<dbReference type="SUPFAM" id="SSF47616">
    <property type="entry name" value="GST C-terminal domain-like"/>
    <property type="match status" value="1"/>
</dbReference>
<reference evidence="2 3" key="1">
    <citation type="submission" date="2019-03" db="EMBL/GenBank/DDBJ databases">
        <title>Genomic Encyclopedia of Type Strains, Phase IV (KMG-IV): sequencing the most valuable type-strain genomes for metagenomic binning, comparative biology and taxonomic classification.</title>
        <authorList>
            <person name="Goeker M."/>
        </authorList>
    </citation>
    <scope>NUCLEOTIDE SEQUENCE [LARGE SCALE GENOMIC DNA]</scope>
    <source>
        <strain evidence="2 3">DSM 26377</strain>
    </source>
</reference>
<accession>A0A4R7PEJ9</accession>
<dbReference type="GO" id="GO:0005737">
    <property type="term" value="C:cytoplasm"/>
    <property type="evidence" value="ECO:0007669"/>
    <property type="project" value="TreeGrafter"/>
</dbReference>
<dbReference type="EMBL" id="SOBT01000008">
    <property type="protein sequence ID" value="TDU32578.1"/>
    <property type="molecule type" value="Genomic_DNA"/>
</dbReference>